<evidence type="ECO:0000313" key="3">
    <source>
        <dbReference type="Proteomes" id="UP000324897"/>
    </source>
</evidence>
<evidence type="ECO:0000313" key="2">
    <source>
        <dbReference type="EMBL" id="TVU36451.1"/>
    </source>
</evidence>
<dbReference type="Pfam" id="PF03478">
    <property type="entry name" value="Beta-prop_KIB1-4"/>
    <property type="match status" value="1"/>
</dbReference>
<dbReference type="PANTHER" id="PTHR33165:SF106">
    <property type="entry name" value="EXPRESSED PROTEIN"/>
    <property type="match status" value="1"/>
</dbReference>
<organism evidence="2 3">
    <name type="scientific">Eragrostis curvula</name>
    <name type="common">weeping love grass</name>
    <dbReference type="NCBI Taxonomy" id="38414"/>
    <lineage>
        <taxon>Eukaryota</taxon>
        <taxon>Viridiplantae</taxon>
        <taxon>Streptophyta</taxon>
        <taxon>Embryophyta</taxon>
        <taxon>Tracheophyta</taxon>
        <taxon>Spermatophyta</taxon>
        <taxon>Magnoliopsida</taxon>
        <taxon>Liliopsida</taxon>
        <taxon>Poales</taxon>
        <taxon>Poaceae</taxon>
        <taxon>PACMAD clade</taxon>
        <taxon>Chloridoideae</taxon>
        <taxon>Eragrostideae</taxon>
        <taxon>Eragrostidinae</taxon>
        <taxon>Eragrostis</taxon>
    </lineage>
</organism>
<accession>A0A5J9VLH9</accession>
<name>A0A5J9VLH9_9POAL</name>
<evidence type="ECO:0000259" key="1">
    <source>
        <dbReference type="Pfam" id="PF03478"/>
    </source>
</evidence>
<feature type="domain" description="KIB1-4 beta-propeller" evidence="1">
    <location>
        <begin position="100"/>
        <end position="359"/>
    </location>
</feature>
<comment type="caution">
    <text evidence="2">The sequence shown here is derived from an EMBL/GenBank/DDBJ whole genome shotgun (WGS) entry which is preliminary data.</text>
</comment>
<reference evidence="2 3" key="1">
    <citation type="journal article" date="2019" name="Sci. Rep.">
        <title>A high-quality genome of Eragrostis curvula grass provides insights into Poaceae evolution and supports new strategies to enhance forage quality.</title>
        <authorList>
            <person name="Carballo J."/>
            <person name="Santos B.A.C.M."/>
            <person name="Zappacosta D."/>
            <person name="Garbus I."/>
            <person name="Selva J.P."/>
            <person name="Gallo C.A."/>
            <person name="Diaz A."/>
            <person name="Albertini E."/>
            <person name="Caccamo M."/>
            <person name="Echenique V."/>
        </authorList>
    </citation>
    <scope>NUCLEOTIDE SEQUENCE [LARGE SCALE GENOMIC DNA]</scope>
    <source>
        <strain evidence="3">cv. Victoria</strain>
        <tissue evidence="2">Leaf</tissue>
    </source>
</reference>
<dbReference type="Gramene" id="TVU36451">
    <property type="protein sequence ID" value="TVU36451"/>
    <property type="gene ID" value="EJB05_18386"/>
</dbReference>
<dbReference type="OrthoDB" id="665171at2759"/>
<proteinExistence type="predicted"/>
<dbReference type="EMBL" id="RWGY01000009">
    <property type="protein sequence ID" value="TVU36451.1"/>
    <property type="molecule type" value="Genomic_DNA"/>
</dbReference>
<keyword evidence="3" id="KW-1185">Reference proteome</keyword>
<gene>
    <name evidence="2" type="ORF">EJB05_18386</name>
</gene>
<dbReference type="InterPro" id="IPR005174">
    <property type="entry name" value="KIB1-4_b-propeller"/>
</dbReference>
<protein>
    <recommendedName>
        <fullName evidence="1">KIB1-4 beta-propeller domain-containing protein</fullName>
    </recommendedName>
</protein>
<dbReference type="Proteomes" id="UP000324897">
    <property type="component" value="Unassembled WGS sequence"/>
</dbReference>
<dbReference type="AlphaFoldDB" id="A0A5J9VLH9"/>
<dbReference type="PANTHER" id="PTHR33165">
    <property type="entry name" value="F-BOX DOMAIN CONTAINING PROTEIN-LIKE-RELATED"/>
    <property type="match status" value="1"/>
</dbReference>
<sequence>MIPCSRKFCRLTGRDAGKMSVDWASLDQDLVELIGSLVLAGDVLDYVNFRAACPHWRASTIRPGGRGVLDPRLHPRRWMMLPEGHGLYPGHPDLRGFVRFFHLSTGNVVRVHLPLLDDHTILDSVDGLLLLHRDHDTAIRLLNPFTGDIIDLPPLATLLPQMEPRHYHSEASKRSVLMRVCAAVAVSPTGTVTVMLALDLLDRVAYASNGDQRWTLSSWKLRPLLKPVSFQGKLYAMQFIFKDIQKVHIYQIDPPCTDAAGGLPHLQPPVKISECPMEKFRHTISLVECGSELLLVAYNDASFSKLVLYRLADLANGKIEPLTSIGDNTLFLDERCLCVSHKKGSKGFPSISPNTIFCNHRLPSALSFLESRFEQYHLGTGAWTVASDGDVRQIPPPSPHTLIHHIFTCCHHKYWNKGLMYCSETQPTWSVKVDLRFGFGSMLGNVKSAYS</sequence>